<dbReference type="Gene3D" id="1.25.40.410">
    <property type="match status" value="1"/>
</dbReference>
<feature type="compositionally biased region" description="Pro residues" evidence="7">
    <location>
        <begin position="1816"/>
        <end position="1825"/>
    </location>
</feature>
<dbReference type="GO" id="GO:0007264">
    <property type="term" value="P:small GTPase-mediated signal transduction"/>
    <property type="evidence" value="ECO:0007669"/>
    <property type="project" value="InterPro"/>
</dbReference>
<dbReference type="Proteomes" id="UP000887575">
    <property type="component" value="Unassembled WGS sequence"/>
</dbReference>
<dbReference type="InterPro" id="IPR043161">
    <property type="entry name" value="DOCK_C_lobe_A"/>
</dbReference>
<evidence type="ECO:0000256" key="2">
    <source>
        <dbReference type="ARBA" id="ARBA00022443"/>
    </source>
</evidence>
<evidence type="ECO:0000256" key="5">
    <source>
        <dbReference type="PROSITE-ProRule" id="PRU00192"/>
    </source>
</evidence>
<dbReference type="PANTHER" id="PTHR45653">
    <property type="entry name" value="DEDICATOR OF CYTOKINESIS"/>
    <property type="match status" value="1"/>
</dbReference>
<dbReference type="InterPro" id="IPR042455">
    <property type="entry name" value="DOCK_N_sub1"/>
</dbReference>
<dbReference type="InterPro" id="IPR026791">
    <property type="entry name" value="DOCK"/>
</dbReference>
<dbReference type="Gene3D" id="2.30.30.40">
    <property type="entry name" value="SH3 Domains"/>
    <property type="match status" value="1"/>
</dbReference>
<dbReference type="GO" id="GO:0016477">
    <property type="term" value="P:cell migration"/>
    <property type="evidence" value="ECO:0007669"/>
    <property type="project" value="TreeGrafter"/>
</dbReference>
<dbReference type="InterPro" id="IPR027007">
    <property type="entry name" value="C2_DOCK-type_domain"/>
</dbReference>
<evidence type="ECO:0000256" key="3">
    <source>
        <dbReference type="ARBA" id="ARBA00022490"/>
    </source>
</evidence>
<keyword evidence="4" id="KW-0597">Phosphoprotein</keyword>
<dbReference type="PANTHER" id="PTHR45653:SF10">
    <property type="entry name" value="MYOBLAST CITY, ISOFORM B"/>
    <property type="match status" value="1"/>
</dbReference>
<protein>
    <submittedName>
        <fullName evidence="12">Dedicator of cytokinesis protein 1</fullName>
    </submittedName>
</protein>
<evidence type="ECO:0000259" key="8">
    <source>
        <dbReference type="PROSITE" id="PS50002"/>
    </source>
</evidence>
<dbReference type="GO" id="GO:0007520">
    <property type="term" value="P:myoblast fusion"/>
    <property type="evidence" value="ECO:0007669"/>
    <property type="project" value="TreeGrafter"/>
</dbReference>
<dbReference type="GO" id="GO:0005085">
    <property type="term" value="F:guanyl-nucleotide exchange factor activity"/>
    <property type="evidence" value="ECO:0007669"/>
    <property type="project" value="InterPro"/>
</dbReference>
<evidence type="ECO:0000313" key="12">
    <source>
        <dbReference type="WBParaSite" id="MBELARI_LOCUS13275"/>
    </source>
</evidence>
<dbReference type="Gene3D" id="2.60.40.150">
    <property type="entry name" value="C2 domain"/>
    <property type="match status" value="1"/>
</dbReference>
<sequence>MQRKRYVLANSNYSSTEECSGPAGVLPIYIGDRLCVTATKDGWCYGYKVDSPSVSGLFPEAAVKNISSRLRLSGLLNGAINGNGKHTDDLPSPSEGIPLAEEIGKVLQSWWSRIKDLYAKNTELHWVEEVLGTVDDLLRTRKKLLAGGVPSEEIAHLNNATSSSIDRVNMLLSLNVVIRKTNGQPTNLDDLSLIELYDEHKKTQLKMTIDPNDSSKDPTNDIFSILFEVNSVTIKERYDCELSYQIYDLSNSTFLSEPFRFIWNHETQKLRDANVRALFYDLNQKDKERRLILLARVARIAPIESTSGTLKKQLEPGPQSLYCRQLIAFDIIDLKPLCDNKGDILEKIVFFNRDDSLFETLKKLNVLDRLTNIKNATIIRADEDCKAMISLQRLNGAEKSLKTKFPHVFARSPPAAVLRTSLSMVTINETMRNDFYLTLVCAEIYGKFTDKNIECRLSLLDCDAQILEKRFEFIEPTGNMNTSSYHSYVVLHEEKPKWLEPIKIKLPESINLDVHLRFTFHARKVYDKNKPEKGPVAIAFLKLLDQAIMAGDNEYELLVYKVDSQNYDEMNTSYLDFPESKGSLGNNVKNPQNSHYSLMEKGSFVVRTQSCTNFLTHDKDLLNIFRWKVAHQSIFEASLVALTNRSYERASTLEVELMKNMVTLLDTFFEAMNEKVALKLCLFDALVAVLRLADDQPKHSSSNALKNYISRFPFTTVAPKLIEGVNHYLSSADTSKNDKTMNTLKMFGILTQLIVKSKLSADQLQEPVVNFSEMIDSMLDSFVRLMGETKERMAMQNKALRHFPDAIPYLVQVFDTAKLTRQLVRIIDAFGPNIVQQERLHFVGQIVQSELFLDSFWRNDLFVKCIEQLLARLDVDELFCKEAAKAAVSAGRILGTILDQLWPQQRAPIGSDEEFGTIVENCYRPLVKSMVQISKTHRESDQEISDGRGLLFAVILALFNRMSAQTFVAFLEARPQEQDKMDLLLEMLQMLRDCLGKSPYPQIWAQMTLAQNKVVHKTLRFIMSGIQKYFTSEKMVNDMYDLAQEYILTVVCFISQVGVNRNGDGNDEEELAAGLRRQAAKDLRSMWFRLTPSHKMQYIPRLVGSFLQVALIPDEQIREATIPIFFDMMQSEYQLDLMKSFSRFSDEFISQLDQLVMKEHGTRSFQRHFVNLMNQLCQSDKELWNDGGKEFVGRIKRLLGHLFEYRYAKESADCIEIDMSRTVQLLRFYEQYDLFNLQIAYVYKLYELHMQYGNDIEAAKALLMHADKLSWEERELPEFLIGNSLNRHCATERQLKEQLLLSSADLYSKGDMWENSVAILRQLQEIYYTVDYDYEKMAELLVRQADLFKKIDKEHRAFFYFYLVAFYGKGYPSFLNGKKFVFRSDQLERHPDFLQRMKQMYGNPDTHTTMDDCSHLENSSGRHLQIFKVDPVCPSYDLGPTVNPAIKEYYRNYNIQKFEYCRTHLVKESKWTEIDNNELLKTWVTKRIVAVAESLPSVLRFSQAISVSSPIEISPLALAVQGMRNKNEKLTESAIKVLHNPLYSTRNFAGDIQGVVQAAVMGGVKNYEVFFDEKCSNIYDAEEKGMCLELRRLIIDQLAIVEYCIYAHGKRQEADRSIHNLLVEGYREHKDYVERKFGKASSLLPQGASIYDCAAEPLPNPSLGEKDKKPSSMSLGNQSVDEAPTTSQPSLITTGSNTLKKGFQKFIGSTPRKSFSQLSTTVIKHSEKPVEMFDRVMKTDSLENIKRYVKNSPITSPLRKHYNSQSSLDGVKLRTPITPKSPNFPPGTPPQLPQRLDEETPNSTLERPMKKAMMPKPLPPTPSDL</sequence>
<evidence type="ECO:0000259" key="10">
    <source>
        <dbReference type="PROSITE" id="PS51651"/>
    </source>
</evidence>
<evidence type="ECO:0000256" key="6">
    <source>
        <dbReference type="PROSITE-ProRule" id="PRU00983"/>
    </source>
</evidence>
<evidence type="ECO:0000256" key="4">
    <source>
        <dbReference type="ARBA" id="ARBA00022553"/>
    </source>
</evidence>
<proteinExistence type="inferred from homology"/>
<dbReference type="Gene3D" id="1.20.58.740">
    <property type="match status" value="1"/>
</dbReference>
<feature type="region of interest" description="Disordered" evidence="7">
    <location>
        <begin position="1755"/>
        <end position="1825"/>
    </location>
</feature>
<dbReference type="Pfam" id="PF16172">
    <property type="entry name" value="DOCK_N"/>
    <property type="match status" value="1"/>
</dbReference>
<evidence type="ECO:0000259" key="9">
    <source>
        <dbReference type="PROSITE" id="PS51650"/>
    </source>
</evidence>
<dbReference type="GO" id="GO:0031267">
    <property type="term" value="F:small GTPase binding"/>
    <property type="evidence" value="ECO:0007669"/>
    <property type="project" value="TreeGrafter"/>
</dbReference>
<dbReference type="Pfam" id="PF23554">
    <property type="entry name" value="TPR_DOCK"/>
    <property type="match status" value="1"/>
</dbReference>
<dbReference type="InterPro" id="IPR016024">
    <property type="entry name" value="ARM-type_fold"/>
</dbReference>
<feature type="compositionally biased region" description="Polar residues" evidence="7">
    <location>
        <begin position="1671"/>
        <end position="1696"/>
    </location>
</feature>
<feature type="region of interest" description="Disordered" evidence="7">
    <location>
        <begin position="1659"/>
        <end position="1696"/>
    </location>
</feature>
<dbReference type="PROSITE" id="PS50002">
    <property type="entry name" value="SH3"/>
    <property type="match status" value="1"/>
</dbReference>
<dbReference type="CDD" id="cd08679">
    <property type="entry name" value="C2_DOCK180_related"/>
    <property type="match status" value="1"/>
</dbReference>
<dbReference type="InterPro" id="IPR032376">
    <property type="entry name" value="DOCK_N"/>
</dbReference>
<comment type="subcellular location">
    <subcellularLocation>
        <location evidence="1">Cytoplasm</location>
    </subcellularLocation>
</comment>
<evidence type="ECO:0000256" key="7">
    <source>
        <dbReference type="SAM" id="MobiDB-lite"/>
    </source>
</evidence>
<dbReference type="InterPro" id="IPR001452">
    <property type="entry name" value="SH3_domain"/>
</dbReference>
<dbReference type="Gene3D" id="1.20.1270.350">
    <property type="entry name" value="Dedicator of cytokinesis N-terminal subdomain"/>
    <property type="match status" value="1"/>
</dbReference>
<keyword evidence="11" id="KW-1185">Reference proteome</keyword>
<dbReference type="WBParaSite" id="MBELARI_LOCUS13275">
    <property type="protein sequence ID" value="MBELARI_LOCUS13275"/>
    <property type="gene ID" value="MBELARI_LOCUS13275"/>
</dbReference>
<dbReference type="Pfam" id="PF14429">
    <property type="entry name" value="DOCK-C2"/>
    <property type="match status" value="1"/>
</dbReference>
<dbReference type="InterPro" id="IPR027357">
    <property type="entry name" value="DOCKER_dom"/>
</dbReference>
<dbReference type="InterPro" id="IPR035892">
    <property type="entry name" value="C2_domain_sf"/>
</dbReference>
<evidence type="ECO:0000313" key="11">
    <source>
        <dbReference type="Proteomes" id="UP000887575"/>
    </source>
</evidence>
<dbReference type="GO" id="GO:0005737">
    <property type="term" value="C:cytoplasm"/>
    <property type="evidence" value="ECO:0007669"/>
    <property type="project" value="UniProtKB-SubCell"/>
</dbReference>
<feature type="domain" description="C2 DOCK-type" evidence="9">
    <location>
        <begin position="432"/>
        <end position="611"/>
    </location>
</feature>
<dbReference type="InterPro" id="IPR043162">
    <property type="entry name" value="DOCK_C_lobe_C"/>
</dbReference>
<dbReference type="SUPFAM" id="SSF48371">
    <property type="entry name" value="ARM repeat"/>
    <property type="match status" value="1"/>
</dbReference>
<keyword evidence="2 5" id="KW-0728">SH3 domain</keyword>
<dbReference type="PROSITE" id="PS51651">
    <property type="entry name" value="DOCKER"/>
    <property type="match status" value="1"/>
</dbReference>
<dbReference type="PROSITE" id="PS51650">
    <property type="entry name" value="C2_DOCK"/>
    <property type="match status" value="1"/>
</dbReference>
<name>A0AAF3EH45_9BILA</name>
<evidence type="ECO:0000256" key="1">
    <source>
        <dbReference type="ARBA" id="ARBA00004496"/>
    </source>
</evidence>
<comment type="similarity">
    <text evidence="6">Belongs to the DOCK family.</text>
</comment>
<feature type="domain" description="DOCKER" evidence="10">
    <location>
        <begin position="1229"/>
        <end position="1642"/>
    </location>
</feature>
<feature type="domain" description="SH3" evidence="8">
    <location>
        <begin position="2"/>
        <end position="68"/>
    </location>
</feature>
<accession>A0AAF3EH45</accession>
<dbReference type="InterPro" id="IPR056372">
    <property type="entry name" value="TPR_DOCK"/>
</dbReference>
<dbReference type="CDD" id="cd11684">
    <property type="entry name" value="DHR2_DOCK"/>
    <property type="match status" value="1"/>
</dbReference>
<reference evidence="12" key="1">
    <citation type="submission" date="2024-02" db="UniProtKB">
        <authorList>
            <consortium name="WormBaseParasite"/>
        </authorList>
    </citation>
    <scope>IDENTIFICATION</scope>
</reference>
<feature type="compositionally biased region" description="Pro residues" evidence="7">
    <location>
        <begin position="1782"/>
        <end position="1792"/>
    </location>
</feature>
<keyword evidence="3" id="KW-0963">Cytoplasm</keyword>
<dbReference type="GO" id="GO:0005886">
    <property type="term" value="C:plasma membrane"/>
    <property type="evidence" value="ECO:0007669"/>
    <property type="project" value="TreeGrafter"/>
</dbReference>
<organism evidence="11 12">
    <name type="scientific">Mesorhabditis belari</name>
    <dbReference type="NCBI Taxonomy" id="2138241"/>
    <lineage>
        <taxon>Eukaryota</taxon>
        <taxon>Metazoa</taxon>
        <taxon>Ecdysozoa</taxon>
        <taxon>Nematoda</taxon>
        <taxon>Chromadorea</taxon>
        <taxon>Rhabditida</taxon>
        <taxon>Rhabditina</taxon>
        <taxon>Rhabditomorpha</taxon>
        <taxon>Rhabditoidea</taxon>
        <taxon>Rhabditidae</taxon>
        <taxon>Mesorhabditinae</taxon>
        <taxon>Mesorhabditis</taxon>
    </lineage>
</organism>